<dbReference type="NCBIfam" id="TIGR00125">
    <property type="entry name" value="cyt_tran_rel"/>
    <property type="match status" value="1"/>
</dbReference>
<keyword evidence="6" id="KW-0119">Carbohydrate metabolism</keyword>
<accession>A0ABP9AT65</accession>
<dbReference type="InterPro" id="IPR011611">
    <property type="entry name" value="PfkB_dom"/>
</dbReference>
<keyword evidence="10" id="KW-1185">Reference proteome</keyword>
<protein>
    <submittedName>
        <fullName evidence="9">PfkB family carbohydrate kinase</fullName>
    </submittedName>
</protein>
<dbReference type="Pfam" id="PF00294">
    <property type="entry name" value="PfkB"/>
    <property type="match status" value="1"/>
</dbReference>
<proteinExistence type="predicted"/>
<dbReference type="Gene3D" id="3.40.50.620">
    <property type="entry name" value="HUPs"/>
    <property type="match status" value="1"/>
</dbReference>
<dbReference type="InterPro" id="IPR002173">
    <property type="entry name" value="Carboh/pur_kinase_PfkB_CS"/>
</dbReference>
<dbReference type="Pfam" id="PF01467">
    <property type="entry name" value="CTP_transf_like"/>
    <property type="match status" value="1"/>
</dbReference>
<comment type="caution">
    <text evidence="9">The sequence shown here is derived from an EMBL/GenBank/DDBJ whole genome shotgun (WGS) entry which is preliminary data.</text>
</comment>
<dbReference type="SUPFAM" id="SSF52374">
    <property type="entry name" value="Nucleotidylyl transferase"/>
    <property type="match status" value="1"/>
</dbReference>
<feature type="domain" description="Carbohydrate kinase PfkB" evidence="7">
    <location>
        <begin position="8"/>
        <end position="300"/>
    </location>
</feature>
<keyword evidence="2" id="KW-0808">Transferase</keyword>
<dbReference type="Gene3D" id="3.40.1190.20">
    <property type="match status" value="1"/>
</dbReference>
<dbReference type="PANTHER" id="PTHR43793:SF2">
    <property type="entry name" value="BIFUNCTIONAL PROTEIN HLDE"/>
    <property type="match status" value="1"/>
</dbReference>
<dbReference type="EMBL" id="BAABHO010000012">
    <property type="protein sequence ID" value="GAA4785374.1"/>
    <property type="molecule type" value="Genomic_DNA"/>
</dbReference>
<evidence type="ECO:0000256" key="1">
    <source>
        <dbReference type="ARBA" id="ARBA00004713"/>
    </source>
</evidence>
<evidence type="ECO:0000313" key="9">
    <source>
        <dbReference type="EMBL" id="GAA4785374.1"/>
    </source>
</evidence>
<evidence type="ECO:0000256" key="2">
    <source>
        <dbReference type="ARBA" id="ARBA00022679"/>
    </source>
</evidence>
<evidence type="ECO:0000259" key="7">
    <source>
        <dbReference type="Pfam" id="PF00294"/>
    </source>
</evidence>
<evidence type="ECO:0000313" key="10">
    <source>
        <dbReference type="Proteomes" id="UP001500928"/>
    </source>
</evidence>
<keyword evidence="5" id="KW-0511">Multifunctional enzyme</keyword>
<sequence length="475" mass="48180">MSPRTRSSIVVVGDCLRDVDVFGVVERLCPDAPAPVLAADRRRERPGGAGLTALLAARSTARPVRLVTALGADADELRALLVGVDVVAVDAGGTTPTKTRMLADDRVLLRVDSGGLSSFDAGAEVAEAIAGAGVVLVSDYGRGMTADPAVREALTAAAARVPVVWDPHPNGAPPVPGATLVTPNLAEARGYVRDLPSDSSEDHARGFPAEPAALGEALRAHWGVDAVAVTAGRDGAVLRGATGTSVTPAQPARGGDPCGAGDRFAAAVAVALADGSAVDEAVRAAVAAAARFVAAGGAAALDDDVPPDAVDTAPTDVVAAARARGATVVATGGCFDLLHAGHARTLAAARRLAGEDGVLVVCLNSDASVRRLKGPDRPVVAEADRAEMLRALAAVDAVEVFDEDDPRTVLDRLRPDVWVKGGDYATDELLETPLVHSWGGEVVAVPYHAGRSSTRLLAKLESPPTTAPVPSGGTP</sequence>
<evidence type="ECO:0000256" key="6">
    <source>
        <dbReference type="ARBA" id="ARBA00023277"/>
    </source>
</evidence>
<dbReference type="InterPro" id="IPR004821">
    <property type="entry name" value="Cyt_trans-like"/>
</dbReference>
<dbReference type="InterPro" id="IPR029056">
    <property type="entry name" value="Ribokinase-like"/>
</dbReference>
<keyword evidence="4 9" id="KW-0418">Kinase</keyword>
<name>A0ABP9AT65_9PSEU</name>
<feature type="domain" description="Cytidyltransferase-like" evidence="8">
    <location>
        <begin position="331"/>
        <end position="427"/>
    </location>
</feature>
<dbReference type="SUPFAM" id="SSF53613">
    <property type="entry name" value="Ribokinase-like"/>
    <property type="match status" value="1"/>
</dbReference>
<evidence type="ECO:0000256" key="3">
    <source>
        <dbReference type="ARBA" id="ARBA00022695"/>
    </source>
</evidence>
<dbReference type="InterPro" id="IPR014729">
    <property type="entry name" value="Rossmann-like_a/b/a_fold"/>
</dbReference>
<dbReference type="PANTHER" id="PTHR43793">
    <property type="entry name" value="FAD SYNTHASE"/>
    <property type="match status" value="1"/>
</dbReference>
<organism evidence="9 10">
    <name type="scientific">Actinomycetospora chlora</name>
    <dbReference type="NCBI Taxonomy" id="663608"/>
    <lineage>
        <taxon>Bacteria</taxon>
        <taxon>Bacillati</taxon>
        <taxon>Actinomycetota</taxon>
        <taxon>Actinomycetes</taxon>
        <taxon>Pseudonocardiales</taxon>
        <taxon>Pseudonocardiaceae</taxon>
        <taxon>Actinomycetospora</taxon>
    </lineage>
</organism>
<gene>
    <name evidence="9" type="ORF">GCM10023200_19100</name>
</gene>
<dbReference type="GO" id="GO:0016301">
    <property type="term" value="F:kinase activity"/>
    <property type="evidence" value="ECO:0007669"/>
    <property type="project" value="UniProtKB-KW"/>
</dbReference>
<comment type="pathway">
    <text evidence="1">Bacterial outer membrane biogenesis; LPS core biosynthesis.</text>
</comment>
<reference evidence="10" key="1">
    <citation type="journal article" date="2019" name="Int. J. Syst. Evol. Microbiol.">
        <title>The Global Catalogue of Microorganisms (GCM) 10K type strain sequencing project: providing services to taxonomists for standard genome sequencing and annotation.</title>
        <authorList>
            <consortium name="The Broad Institute Genomics Platform"/>
            <consortium name="The Broad Institute Genome Sequencing Center for Infectious Disease"/>
            <person name="Wu L."/>
            <person name="Ma J."/>
        </authorList>
    </citation>
    <scope>NUCLEOTIDE SEQUENCE [LARGE SCALE GENOMIC DNA]</scope>
    <source>
        <strain evidence="10">JCM 17979</strain>
    </source>
</reference>
<dbReference type="RefSeq" id="WP_345413491.1">
    <property type="nucleotide sequence ID" value="NZ_BAABHO010000012.1"/>
</dbReference>
<keyword evidence="3" id="KW-0548">Nucleotidyltransferase</keyword>
<evidence type="ECO:0000256" key="4">
    <source>
        <dbReference type="ARBA" id="ARBA00022777"/>
    </source>
</evidence>
<evidence type="ECO:0000256" key="5">
    <source>
        <dbReference type="ARBA" id="ARBA00023268"/>
    </source>
</evidence>
<dbReference type="PROSITE" id="PS00584">
    <property type="entry name" value="PFKB_KINASES_2"/>
    <property type="match status" value="1"/>
</dbReference>
<evidence type="ECO:0000259" key="8">
    <source>
        <dbReference type="Pfam" id="PF01467"/>
    </source>
</evidence>
<dbReference type="Proteomes" id="UP001500928">
    <property type="component" value="Unassembled WGS sequence"/>
</dbReference>
<dbReference type="InterPro" id="IPR050385">
    <property type="entry name" value="Archaeal_FAD_synthase"/>
</dbReference>